<organism evidence="2 3">
    <name type="scientific">Rhodobacter xanthinilyticus</name>
    <dbReference type="NCBI Taxonomy" id="1850250"/>
    <lineage>
        <taxon>Bacteria</taxon>
        <taxon>Pseudomonadati</taxon>
        <taxon>Pseudomonadota</taxon>
        <taxon>Alphaproteobacteria</taxon>
        <taxon>Rhodobacterales</taxon>
        <taxon>Rhodobacter group</taxon>
        <taxon>Rhodobacter</taxon>
    </lineage>
</organism>
<evidence type="ECO:0000256" key="1">
    <source>
        <dbReference type="SAM" id="MobiDB-lite"/>
    </source>
</evidence>
<dbReference type="STRING" id="1850250.LPB142_16750"/>
<dbReference type="EMBL" id="CP017781">
    <property type="protein sequence ID" value="AOZ70769.1"/>
    <property type="molecule type" value="Genomic_DNA"/>
</dbReference>
<reference evidence="2 3" key="1">
    <citation type="submission" date="2016-10" db="EMBL/GenBank/DDBJ databases">
        <title>Rhodobacter sp. LPB0142, isolated from sea water.</title>
        <authorList>
            <person name="Kim E."/>
            <person name="Yi H."/>
        </authorList>
    </citation>
    <scope>NUCLEOTIDE SEQUENCE [LARGE SCALE GENOMIC DNA]</scope>
    <source>
        <strain evidence="2 3">LPB0142</strain>
    </source>
</reference>
<name>A0A1D9MG82_9RHOB</name>
<dbReference type="Proteomes" id="UP000176562">
    <property type="component" value="Chromosome"/>
</dbReference>
<proteinExistence type="predicted"/>
<sequence length="112" mass="12502">MAETLLDDLVDMLRLEREMIRSGDFGALNALAERKESLLRDLVGAPVTGLERIRAMAEENQRILNAALKGVRAAQRRLQMIRDASKALNSYDPQGRARTIRPDGTGSLERRA</sequence>
<keyword evidence="3" id="KW-1185">Reference proteome</keyword>
<dbReference type="KEGG" id="rhp:LPB142_16750"/>
<dbReference type="AlphaFoldDB" id="A0A1D9MG82"/>
<accession>A0A1D9MG82</accession>
<dbReference type="RefSeq" id="WP_068765568.1">
    <property type="nucleotide sequence ID" value="NZ_CP017781.1"/>
</dbReference>
<evidence type="ECO:0008006" key="4">
    <source>
        <dbReference type="Google" id="ProtNLM"/>
    </source>
</evidence>
<feature type="region of interest" description="Disordered" evidence="1">
    <location>
        <begin position="89"/>
        <end position="112"/>
    </location>
</feature>
<evidence type="ECO:0000313" key="2">
    <source>
        <dbReference type="EMBL" id="AOZ70769.1"/>
    </source>
</evidence>
<evidence type="ECO:0000313" key="3">
    <source>
        <dbReference type="Proteomes" id="UP000176562"/>
    </source>
</evidence>
<protein>
    <recommendedName>
        <fullName evidence="4">Flagellar biosynthesis protein FlgN</fullName>
    </recommendedName>
</protein>
<gene>
    <name evidence="2" type="ORF">LPB142_16750</name>
</gene>